<dbReference type="GO" id="GO:0004525">
    <property type="term" value="F:ribonuclease III activity"/>
    <property type="evidence" value="ECO:0007669"/>
    <property type="project" value="InterPro"/>
</dbReference>
<sequence>PPLPQLNGQILLQVLTHRSLHRFNELDEDFVNKRLSELGENALAIVISIALF</sequence>
<dbReference type="Proteomes" id="UP000772434">
    <property type="component" value="Unassembled WGS sequence"/>
</dbReference>
<dbReference type="SUPFAM" id="SSF69065">
    <property type="entry name" value="RNase III domain-like"/>
    <property type="match status" value="1"/>
</dbReference>
<organism evidence="2 3">
    <name type="scientific">Rhodocollybia butyracea</name>
    <dbReference type="NCBI Taxonomy" id="206335"/>
    <lineage>
        <taxon>Eukaryota</taxon>
        <taxon>Fungi</taxon>
        <taxon>Dikarya</taxon>
        <taxon>Basidiomycota</taxon>
        <taxon>Agaricomycotina</taxon>
        <taxon>Agaricomycetes</taxon>
        <taxon>Agaricomycetidae</taxon>
        <taxon>Agaricales</taxon>
        <taxon>Marasmiineae</taxon>
        <taxon>Omphalotaceae</taxon>
        <taxon>Rhodocollybia</taxon>
    </lineage>
</organism>
<evidence type="ECO:0000313" key="2">
    <source>
        <dbReference type="EMBL" id="KAF9059807.1"/>
    </source>
</evidence>
<dbReference type="InterPro" id="IPR000198">
    <property type="entry name" value="RhoGAP_dom"/>
</dbReference>
<dbReference type="GO" id="GO:0007165">
    <property type="term" value="P:signal transduction"/>
    <property type="evidence" value="ECO:0007669"/>
    <property type="project" value="InterPro"/>
</dbReference>
<dbReference type="OrthoDB" id="2392202at2759"/>
<feature type="non-terminal residue" evidence="2">
    <location>
        <position position="1"/>
    </location>
</feature>
<keyword evidence="3" id="KW-1185">Reference proteome</keyword>
<comment type="caution">
    <text evidence="2">The sequence shown here is derived from an EMBL/GenBank/DDBJ whole genome shotgun (WGS) entry which is preliminary data.</text>
</comment>
<dbReference type="EMBL" id="JADNRY010000278">
    <property type="protein sequence ID" value="KAF9059807.1"/>
    <property type="molecule type" value="Genomic_DNA"/>
</dbReference>
<name>A0A9P5TYY7_9AGAR</name>
<dbReference type="PROSITE" id="PS50238">
    <property type="entry name" value="RHOGAP"/>
    <property type="match status" value="1"/>
</dbReference>
<dbReference type="AlphaFoldDB" id="A0A9P5TYY7"/>
<evidence type="ECO:0000313" key="3">
    <source>
        <dbReference type="Proteomes" id="UP000772434"/>
    </source>
</evidence>
<accession>A0A9P5TYY7</accession>
<reference evidence="2" key="1">
    <citation type="submission" date="2020-11" db="EMBL/GenBank/DDBJ databases">
        <authorList>
            <consortium name="DOE Joint Genome Institute"/>
            <person name="Ahrendt S."/>
            <person name="Riley R."/>
            <person name="Andreopoulos W."/>
            <person name="Labutti K."/>
            <person name="Pangilinan J."/>
            <person name="Ruiz-Duenas F.J."/>
            <person name="Barrasa J.M."/>
            <person name="Sanchez-Garcia M."/>
            <person name="Camarero S."/>
            <person name="Miyauchi S."/>
            <person name="Serrano A."/>
            <person name="Linde D."/>
            <person name="Babiker R."/>
            <person name="Drula E."/>
            <person name="Ayuso-Fernandez I."/>
            <person name="Pacheco R."/>
            <person name="Padilla G."/>
            <person name="Ferreira P."/>
            <person name="Barriuso J."/>
            <person name="Kellner H."/>
            <person name="Castanera R."/>
            <person name="Alfaro M."/>
            <person name="Ramirez L."/>
            <person name="Pisabarro A.G."/>
            <person name="Kuo A."/>
            <person name="Tritt A."/>
            <person name="Lipzen A."/>
            <person name="He G."/>
            <person name="Yan M."/>
            <person name="Ng V."/>
            <person name="Cullen D."/>
            <person name="Martin F."/>
            <person name="Rosso M.-N."/>
            <person name="Henrissat B."/>
            <person name="Hibbett D."/>
            <person name="Martinez A.T."/>
            <person name="Grigoriev I.V."/>
        </authorList>
    </citation>
    <scope>NUCLEOTIDE SEQUENCE</scope>
    <source>
        <strain evidence="2">AH 40177</strain>
    </source>
</reference>
<dbReference type="InterPro" id="IPR036389">
    <property type="entry name" value="RNase_III_sf"/>
</dbReference>
<dbReference type="GO" id="GO:0006396">
    <property type="term" value="P:RNA processing"/>
    <property type="evidence" value="ECO:0007669"/>
    <property type="project" value="InterPro"/>
</dbReference>
<feature type="domain" description="Rho-GAP" evidence="1">
    <location>
        <begin position="1"/>
        <end position="52"/>
    </location>
</feature>
<proteinExistence type="predicted"/>
<feature type="non-terminal residue" evidence="2">
    <location>
        <position position="52"/>
    </location>
</feature>
<evidence type="ECO:0000259" key="1">
    <source>
        <dbReference type="PROSITE" id="PS50238"/>
    </source>
</evidence>
<protein>
    <recommendedName>
        <fullName evidence="1">Rho-GAP domain-containing protein</fullName>
    </recommendedName>
</protein>
<gene>
    <name evidence="2" type="ORF">BDP27DRAFT_1166612</name>
</gene>